<dbReference type="PANTHER" id="PTHR39418">
    <property type="entry name" value="DEHYDROGENASE-RELATED"/>
    <property type="match status" value="1"/>
</dbReference>
<reference evidence="2 3" key="1">
    <citation type="submission" date="2019-09" db="EMBL/GenBank/DDBJ databases">
        <title>The complete genome of Methanoplanus sp. FWC-SCC4.</title>
        <authorList>
            <person name="Chen S.-C."/>
            <person name="Zhou Y.-Z."/>
            <person name="Lai M.-C."/>
        </authorList>
    </citation>
    <scope>NUCLEOTIDE SEQUENCE [LARGE SCALE GENOMIC DNA]</scope>
    <source>
        <strain evidence="2 3">FWC-SCC4</strain>
    </source>
</reference>
<dbReference type="KEGG" id="mefw:F1737_05110"/>
<gene>
    <name evidence="2" type="ORF">F1737_05110</name>
</gene>
<dbReference type="InterPro" id="IPR003814">
    <property type="entry name" value="FmdEsu_dom"/>
</dbReference>
<dbReference type="SUPFAM" id="SSF143555">
    <property type="entry name" value="FwdE-like"/>
    <property type="match status" value="1"/>
</dbReference>
<sequence>MKWHSKCKYMELSKEYSVEDLAKFHGHLGPNIVLGYLMGKYASEKLCNDPFSLKAIVSCPKKTPESCIIDGIQLGSGCTLGKGNIEIIESSSISCEFKTDSAVLKIKPRTLPKLPEKDEDYELKIEKYAEEIYGTDPSILFEIEKTE</sequence>
<dbReference type="InterPro" id="IPR053194">
    <property type="entry name" value="tRNA_methyltr_O"/>
</dbReference>
<proteinExistence type="predicted"/>
<evidence type="ECO:0000313" key="3">
    <source>
        <dbReference type="Proteomes" id="UP001301797"/>
    </source>
</evidence>
<feature type="domain" description="Formylmethanofuran dehydrogenase subunit E" evidence="1">
    <location>
        <begin position="24"/>
        <end position="133"/>
    </location>
</feature>
<dbReference type="AlphaFoldDB" id="A0AA97FDA7"/>
<organism evidence="2 3">
    <name type="scientific">Methanochimaera problematica</name>
    <dbReference type="NCBI Taxonomy" id="2609417"/>
    <lineage>
        <taxon>Archaea</taxon>
        <taxon>Methanobacteriati</taxon>
        <taxon>Methanobacteriota</taxon>
        <taxon>Stenosarchaea group</taxon>
        <taxon>Methanomicrobia</taxon>
        <taxon>Methanomicrobiales</taxon>
        <taxon>Methanomicrobiaceae</taxon>
        <taxon>Methanochimaera</taxon>
    </lineage>
</organism>
<dbReference type="Proteomes" id="UP001301797">
    <property type="component" value="Chromosome"/>
</dbReference>
<dbReference type="Pfam" id="PF02663">
    <property type="entry name" value="FmdE"/>
    <property type="match status" value="1"/>
</dbReference>
<accession>A0AA97FDA7</accession>
<protein>
    <submittedName>
        <fullName evidence="2">Formylmethanofuran dehydrogenase</fullName>
    </submittedName>
</protein>
<dbReference type="PANTHER" id="PTHR39418:SF1">
    <property type="entry name" value="DEHYDROGENASE"/>
    <property type="match status" value="1"/>
</dbReference>
<dbReference type="EMBL" id="CP043875">
    <property type="protein sequence ID" value="WOF16128.1"/>
    <property type="molecule type" value="Genomic_DNA"/>
</dbReference>
<evidence type="ECO:0000313" key="2">
    <source>
        <dbReference type="EMBL" id="WOF16128.1"/>
    </source>
</evidence>
<evidence type="ECO:0000259" key="1">
    <source>
        <dbReference type="Pfam" id="PF02663"/>
    </source>
</evidence>
<dbReference type="Gene3D" id="3.30.1330.130">
    <property type="match status" value="1"/>
</dbReference>
<name>A0AA97FDA7_9EURY</name>
<keyword evidence="3" id="KW-1185">Reference proteome</keyword>